<feature type="domain" description="Nephrocystin 3-like N-terminal" evidence="3">
    <location>
        <begin position="63"/>
        <end position="235"/>
    </location>
</feature>
<evidence type="ECO:0000256" key="2">
    <source>
        <dbReference type="SAM" id="MobiDB-lite"/>
    </source>
</evidence>
<feature type="compositionally biased region" description="Low complexity" evidence="2">
    <location>
        <begin position="770"/>
        <end position="783"/>
    </location>
</feature>
<dbReference type="Proteomes" id="UP000290288">
    <property type="component" value="Unassembled WGS sequence"/>
</dbReference>
<comment type="caution">
    <text evidence="4">The sequence shown here is derived from an EMBL/GenBank/DDBJ whole genome shotgun (WGS) entry which is preliminary data.</text>
</comment>
<accession>A0A4Q2DK70</accession>
<dbReference type="PANTHER" id="PTHR10039:SF14">
    <property type="entry name" value="NACHT DOMAIN-CONTAINING PROTEIN"/>
    <property type="match status" value="1"/>
</dbReference>
<dbReference type="STRING" id="2316362.A0A4Q2DK70"/>
<dbReference type="EMBL" id="SDEE01000148">
    <property type="protein sequence ID" value="RXW20460.1"/>
    <property type="molecule type" value="Genomic_DNA"/>
</dbReference>
<evidence type="ECO:0000256" key="1">
    <source>
        <dbReference type="ARBA" id="ARBA00022737"/>
    </source>
</evidence>
<dbReference type="InterPro" id="IPR027417">
    <property type="entry name" value="P-loop_NTPase"/>
</dbReference>
<evidence type="ECO:0000313" key="4">
    <source>
        <dbReference type="EMBL" id="RXW20460.1"/>
    </source>
</evidence>
<dbReference type="Gene3D" id="3.40.50.300">
    <property type="entry name" value="P-loop containing nucleotide triphosphate hydrolases"/>
    <property type="match status" value="1"/>
</dbReference>
<gene>
    <name evidence="4" type="ORF">EST38_g5392</name>
</gene>
<proteinExistence type="predicted"/>
<reference evidence="4 5" key="1">
    <citation type="submission" date="2019-01" db="EMBL/GenBank/DDBJ databases">
        <title>Draft genome sequence of Psathyrella aberdarensis IHI B618.</title>
        <authorList>
            <person name="Buettner E."/>
            <person name="Kellner H."/>
        </authorList>
    </citation>
    <scope>NUCLEOTIDE SEQUENCE [LARGE SCALE GENOMIC DNA]</scope>
    <source>
        <strain evidence="4 5">IHI B618</strain>
    </source>
</reference>
<feature type="region of interest" description="Disordered" evidence="2">
    <location>
        <begin position="730"/>
        <end position="809"/>
    </location>
</feature>
<organism evidence="4 5">
    <name type="scientific">Candolleomyces aberdarensis</name>
    <dbReference type="NCBI Taxonomy" id="2316362"/>
    <lineage>
        <taxon>Eukaryota</taxon>
        <taxon>Fungi</taxon>
        <taxon>Dikarya</taxon>
        <taxon>Basidiomycota</taxon>
        <taxon>Agaricomycotina</taxon>
        <taxon>Agaricomycetes</taxon>
        <taxon>Agaricomycetidae</taxon>
        <taxon>Agaricales</taxon>
        <taxon>Agaricineae</taxon>
        <taxon>Psathyrellaceae</taxon>
        <taxon>Candolleomyces</taxon>
    </lineage>
</organism>
<dbReference type="OrthoDB" id="21416at2759"/>
<evidence type="ECO:0000313" key="5">
    <source>
        <dbReference type="Proteomes" id="UP000290288"/>
    </source>
</evidence>
<dbReference type="PANTHER" id="PTHR10039">
    <property type="entry name" value="AMELOGENIN"/>
    <property type="match status" value="1"/>
</dbReference>
<evidence type="ECO:0000259" key="3">
    <source>
        <dbReference type="Pfam" id="PF24883"/>
    </source>
</evidence>
<dbReference type="SUPFAM" id="SSF52540">
    <property type="entry name" value="P-loop containing nucleoside triphosphate hydrolases"/>
    <property type="match status" value="1"/>
</dbReference>
<keyword evidence="1" id="KW-0677">Repeat</keyword>
<dbReference type="InterPro" id="IPR056884">
    <property type="entry name" value="NPHP3-like_N"/>
</dbReference>
<name>A0A4Q2DK70_9AGAR</name>
<feature type="compositionally biased region" description="Acidic residues" evidence="2">
    <location>
        <begin position="736"/>
        <end position="747"/>
    </location>
</feature>
<keyword evidence="5" id="KW-1185">Reference proteome</keyword>
<feature type="compositionally biased region" description="Basic and acidic residues" evidence="2">
    <location>
        <begin position="755"/>
        <end position="764"/>
    </location>
</feature>
<dbReference type="Pfam" id="PF24883">
    <property type="entry name" value="NPHP3_N"/>
    <property type="match status" value="1"/>
</dbReference>
<protein>
    <recommendedName>
        <fullName evidence="3">Nephrocystin 3-like N-terminal domain-containing protein</fullName>
    </recommendedName>
</protein>
<sequence length="1060" mass="119422">MPLNNSQNCNFEHVTFNTIHGNYVQHVVKDEDREKFERLSQNFDNEPYFSIRHEINLRNATEGTCGWLFEHQFFIQWRDDPATRQPVLWVHGPPGSGKSTLCSQAIRSLVDSPKKPKVAYHFCDFSRQHKELEILSMLAYQILEADLSALADLPPPTVSILSSPVQLKRTDRVHKLITDLIPRSPNAIICFLLDGVDEELGSSHGRWNDGILPVLQFLVALAADFPQHVRLWVSSQRREEIRDQLASFQGIDIDPFAQDDIVLYLSKEATEIKGPRESDKKVVLQNLQDRSAGSFIWVRLMVEELGQRSKPSDVKELIEVGMPRTLNDYYGKIFDRFPNHLRHLASMIFSLLVYAKRPLQLCELLEAVWCLSSKTKDVLDPDDKPYRDRLLDVMQPLIELVPIHPNGDEVEGSELQHTCRIIHSTLNEFLAQSPLTSYTDGFRFEQVQVCPEIPVTACLDYLLQSRFSDLLQKRGDQWDDMTGVPALTNQFLLYAAMYWDKHLDSITDQERQKALVPKEQKMFFTDCTNESGSEMYTLEIRYAGKNLPAASGHGQPWPTTTYSATLICNSQTWDLGSNTPPILTLEQVLRVTASSCDFDFYIPDLSNPYAPNDRAPLASFYSKGQALRIGSKLFQRSSQGKFTEICKLHGYAPSPVAGKLSGYVEEVSRRKQFWAVTSRTKLSYRDSDEDLDGSAGGSDEGSEDAIIGIKDSESDSGSDGGSVVAASLGSISESSSTDDDEWFEDDSIVPYENDPEPRAVRDERDWDSDSIGSPSPGLFGPSSITLSPVLRPDPARWLDEDDDDDNDSKHWQEYLSDEFEPVDLEDSEDLRSEPCAIISVYDLGVRLGPTGATCLFRRQAPLKSKIYDSPPVFHPTKPLLVWPLGNGNILFVNYKKSTSFTRTLLPSTPFARHISIRCYFSTCGEFMHISAFEGRRPNPETIEEGNVALPPLHLAILALTYRLSPKNKQRSSTPTLVHRDQTLPPEGILEAEPEPATQFSADESISTLLIDFPAICYLDEEKDLGEWVDSKGRTQIAKKSDVGILIEEKEKKIPEGDCES</sequence>
<dbReference type="AlphaFoldDB" id="A0A4Q2DK70"/>